<protein>
    <submittedName>
        <fullName evidence="1">Uncharacterized protein</fullName>
    </submittedName>
</protein>
<dbReference type="EMBL" id="KT962245">
    <property type="protein sequence ID" value="ALO80181.1"/>
    <property type="molecule type" value="Genomic_RNA"/>
</dbReference>
<proteinExistence type="predicted"/>
<evidence type="ECO:0000313" key="2">
    <source>
        <dbReference type="Proteomes" id="UP000229115"/>
    </source>
</evidence>
<reference evidence="1 2" key="1">
    <citation type="submission" date="2015-10" db="EMBL/GenBank/DDBJ databases">
        <title>Large-scale maps of variable infection efficiencies in aquatic Bacteriodetes phage-host model systems.</title>
        <authorList>
            <person name="Holmfeldt K."/>
            <person name="Solonenko N."/>
            <person name="Howard-Varona C."/>
            <person name="Moreno M."/>
            <person name="Malmstrom R.R."/>
            <person name="Blow M.J."/>
            <person name="Sullivan M.B."/>
        </authorList>
    </citation>
    <scope>NUCLEOTIDE SEQUENCE [LARGE SCALE GENOMIC DNA]</scope>
</reference>
<accession>A0A0S2MW87</accession>
<evidence type="ECO:0000313" key="1">
    <source>
        <dbReference type="EMBL" id="ALO80181.1"/>
    </source>
</evidence>
<gene>
    <name evidence="1" type="ORF">Phi4113_172</name>
</gene>
<name>A0A0S2MW87_9CAUD</name>
<dbReference type="Proteomes" id="UP000229115">
    <property type="component" value="Segment"/>
</dbReference>
<sequence>MNKLRINSLILVEGEVHYISELFKEACISKRGGKLSCTAYSQIEVIPLTTDWLIDLGLKKFGVSTFYIGTFKIHKRKAGFFIAKRYKEVKYVHELQNIVLDLIDKELHYDKIK</sequence>
<organism evidence="1 2">
    <name type="scientific">Cellulophaga phage phi4:1_13</name>
    <dbReference type="NCBI Taxonomy" id="1747284"/>
    <lineage>
        <taxon>Viruses</taxon>
        <taxon>Duplodnaviria</taxon>
        <taxon>Heunggongvirae</taxon>
        <taxon>Uroviricota</taxon>
        <taxon>Caudoviricetes</taxon>
        <taxon>Lightbulbvirus</taxon>
        <taxon>Lightbulbvirus Cba41</taxon>
    </lineage>
</organism>